<dbReference type="Proteomes" id="UP001589627">
    <property type="component" value="Unassembled WGS sequence"/>
</dbReference>
<evidence type="ECO:0000313" key="2">
    <source>
        <dbReference type="EMBL" id="MFB9831667.1"/>
    </source>
</evidence>
<dbReference type="Pfam" id="PF03995">
    <property type="entry name" value="Inhibitor_I36"/>
    <property type="match status" value="1"/>
</dbReference>
<keyword evidence="3" id="KW-1185">Reference proteome</keyword>
<accession>A0ABV5YB06</accession>
<organism evidence="2 3">
    <name type="scientific">Actinoallomurus acaciae</name>
    <dbReference type="NCBI Taxonomy" id="502577"/>
    <lineage>
        <taxon>Bacteria</taxon>
        <taxon>Bacillati</taxon>
        <taxon>Actinomycetota</taxon>
        <taxon>Actinomycetes</taxon>
        <taxon>Streptosporangiales</taxon>
        <taxon>Thermomonosporaceae</taxon>
        <taxon>Actinoallomurus</taxon>
    </lineage>
</organism>
<evidence type="ECO:0000256" key="1">
    <source>
        <dbReference type="SAM" id="SignalP"/>
    </source>
</evidence>
<feature type="chain" id="PRO_5045101027" evidence="1">
    <location>
        <begin position="38"/>
        <end position="233"/>
    </location>
</feature>
<reference evidence="2 3" key="1">
    <citation type="submission" date="2024-09" db="EMBL/GenBank/DDBJ databases">
        <authorList>
            <person name="Sun Q."/>
            <person name="Mori K."/>
        </authorList>
    </citation>
    <scope>NUCLEOTIDE SEQUENCE [LARGE SCALE GENOMIC DNA]</scope>
    <source>
        <strain evidence="2 3">TBRC 0563</strain>
    </source>
</reference>
<evidence type="ECO:0000313" key="3">
    <source>
        <dbReference type="Proteomes" id="UP001589627"/>
    </source>
</evidence>
<protein>
    <submittedName>
        <fullName evidence="2">Peptidase inhibitor family I36 protein</fullName>
    </submittedName>
</protein>
<sequence>MEAGSKLRRVRRGARRTVAAIALAVTSVAVLASAAHAAPPAGARAVVAPYDFAHSTVPPTAAQVKAGIDDVLRRTPGARQVGPTTIDMGGGFIVELPKPAGTVQPLYTCSSGYMCVWVDRQYTGTYAYFQVCGHEWDLGHSAFPGGGYWNDRISSITNPQTGSNATGYFYNYNTNGTWSKLLTVPINTHRSNLALDSSEDGSGSPNDRIDGVHVCGAVPSPWKPNYSSPLPPS</sequence>
<gene>
    <name evidence="2" type="ORF">ACFFNX_05620</name>
</gene>
<keyword evidence="1" id="KW-0732">Signal</keyword>
<dbReference type="EMBL" id="JBHLZP010000024">
    <property type="protein sequence ID" value="MFB9831667.1"/>
    <property type="molecule type" value="Genomic_DNA"/>
</dbReference>
<dbReference type="Gene3D" id="2.60.20.10">
    <property type="entry name" value="Crystallins"/>
    <property type="match status" value="1"/>
</dbReference>
<dbReference type="RefSeq" id="WP_378196223.1">
    <property type="nucleotide sequence ID" value="NZ_JBHLZP010000024.1"/>
</dbReference>
<feature type="signal peptide" evidence="1">
    <location>
        <begin position="1"/>
        <end position="37"/>
    </location>
</feature>
<proteinExistence type="predicted"/>
<name>A0ABV5YB06_9ACTN</name>
<comment type="caution">
    <text evidence="2">The sequence shown here is derived from an EMBL/GenBank/DDBJ whole genome shotgun (WGS) entry which is preliminary data.</text>
</comment>